<name>A0A3P5WFU9_9RHOB</name>
<keyword evidence="1" id="KW-0812">Transmembrane</keyword>
<feature type="transmembrane region" description="Helical" evidence="1">
    <location>
        <begin position="55"/>
        <end position="78"/>
    </location>
</feature>
<dbReference type="Proteomes" id="UP000277498">
    <property type="component" value="Unassembled WGS sequence"/>
</dbReference>
<proteinExistence type="predicted"/>
<gene>
    <name evidence="2" type="ORF">XINFAN_00362</name>
</gene>
<dbReference type="AlphaFoldDB" id="A0A3P5WFU9"/>
<dbReference type="EMBL" id="UXAW01000033">
    <property type="protein sequence ID" value="VDC20185.1"/>
    <property type="molecule type" value="Genomic_DNA"/>
</dbReference>
<dbReference type="RefSeq" id="WP_124084798.1">
    <property type="nucleotide sequence ID" value="NZ_UXAW01000033.1"/>
</dbReference>
<sequence length="108" mass="11126">MLMTDYRQIPGNARTVPATGTASLCPIAPACVLVCVCAAVLGGLAAFYSWQAGPLWSVVAGLVTGQAAFGLACLRVCLKGTYTMPGRLDEIEADLAACRECGVDASSR</sequence>
<reference evidence="2 3" key="1">
    <citation type="submission" date="2018-11" db="EMBL/GenBank/DDBJ databases">
        <authorList>
            <person name="Criscuolo A."/>
        </authorList>
    </citation>
    <scope>NUCLEOTIDE SEQUENCE [LARGE SCALE GENOMIC DNA]</scope>
    <source>
        <strain evidence="2">ACIP111625</strain>
    </source>
</reference>
<evidence type="ECO:0000313" key="2">
    <source>
        <dbReference type="EMBL" id="VDC20185.1"/>
    </source>
</evidence>
<feature type="transmembrane region" description="Helical" evidence="1">
    <location>
        <begin position="21"/>
        <end position="49"/>
    </location>
</feature>
<protein>
    <submittedName>
        <fullName evidence="2">Uncharacterized protein</fullName>
    </submittedName>
</protein>
<organism evidence="2 3">
    <name type="scientific">Pseudogemmobacter humi</name>
    <dbReference type="NCBI Taxonomy" id="2483812"/>
    <lineage>
        <taxon>Bacteria</taxon>
        <taxon>Pseudomonadati</taxon>
        <taxon>Pseudomonadota</taxon>
        <taxon>Alphaproteobacteria</taxon>
        <taxon>Rhodobacterales</taxon>
        <taxon>Paracoccaceae</taxon>
        <taxon>Pseudogemmobacter</taxon>
    </lineage>
</organism>
<accession>A0A3P5WFU9</accession>
<evidence type="ECO:0000256" key="1">
    <source>
        <dbReference type="SAM" id="Phobius"/>
    </source>
</evidence>
<keyword evidence="3" id="KW-1185">Reference proteome</keyword>
<keyword evidence="1" id="KW-1133">Transmembrane helix</keyword>
<keyword evidence="1" id="KW-0472">Membrane</keyword>
<evidence type="ECO:0000313" key="3">
    <source>
        <dbReference type="Proteomes" id="UP000277498"/>
    </source>
</evidence>